<dbReference type="InterPro" id="IPR029063">
    <property type="entry name" value="SAM-dependent_MTases_sf"/>
</dbReference>
<comment type="similarity">
    <text evidence="1">Belongs to the UPF0585 family.</text>
</comment>
<evidence type="ECO:0000313" key="3">
    <source>
        <dbReference type="RefSeq" id="XP_026674929.1"/>
    </source>
</evidence>
<proteinExistence type="inferred from homology"/>
<dbReference type="InterPro" id="IPR010342">
    <property type="entry name" value="DUF938"/>
</dbReference>
<dbReference type="SUPFAM" id="SSF53335">
    <property type="entry name" value="S-adenosyl-L-methionine-dependent methyltransferases"/>
    <property type="match status" value="1"/>
</dbReference>
<protein>
    <submittedName>
        <fullName evidence="3">Methyltransferase-like 26 isoform X1</fullName>
    </submittedName>
</protein>
<organism evidence="2 3">
    <name type="scientific">Ceratina calcarata</name>
    <dbReference type="NCBI Taxonomy" id="156304"/>
    <lineage>
        <taxon>Eukaryota</taxon>
        <taxon>Metazoa</taxon>
        <taxon>Ecdysozoa</taxon>
        <taxon>Arthropoda</taxon>
        <taxon>Hexapoda</taxon>
        <taxon>Insecta</taxon>
        <taxon>Pterygota</taxon>
        <taxon>Neoptera</taxon>
        <taxon>Endopterygota</taxon>
        <taxon>Hymenoptera</taxon>
        <taxon>Apocrita</taxon>
        <taxon>Aculeata</taxon>
        <taxon>Apoidea</taxon>
        <taxon>Anthophila</taxon>
        <taxon>Apidae</taxon>
        <taxon>Ceratina</taxon>
        <taxon>Zadontomerus</taxon>
    </lineage>
</organism>
<accession>A0AAJ7SBQ0</accession>
<dbReference type="RefSeq" id="XP_026674929.1">
    <property type="nucleotide sequence ID" value="XM_026819128.1"/>
</dbReference>
<dbReference type="PANTHER" id="PTHR20974:SF0">
    <property type="entry name" value="UPF0585 PROTEIN CG18661"/>
    <property type="match status" value="1"/>
</dbReference>
<name>A0AAJ7SBQ0_9HYME</name>
<gene>
    <name evidence="3" type="primary">LOC113465154</name>
</gene>
<dbReference type="Pfam" id="PF06080">
    <property type="entry name" value="DUF938"/>
    <property type="match status" value="1"/>
</dbReference>
<evidence type="ECO:0000313" key="2">
    <source>
        <dbReference type="Proteomes" id="UP000694925"/>
    </source>
</evidence>
<evidence type="ECO:0000256" key="1">
    <source>
        <dbReference type="ARBA" id="ARBA00008308"/>
    </source>
</evidence>
<dbReference type="Proteomes" id="UP000694925">
    <property type="component" value="Unplaced"/>
</dbReference>
<dbReference type="AlphaFoldDB" id="A0AAJ7SBQ0"/>
<dbReference type="Gene3D" id="3.40.50.150">
    <property type="entry name" value="Vaccinia Virus protein VP39"/>
    <property type="match status" value="1"/>
</dbReference>
<sequence length="227" mass="25893">MNAVIRCAANHRSTIMDTKKLFYPAAERNKGPILSILQKYIQRDSDQVFLEISSGSGQHIAHFAPNFPQITFFPSEYEANLLESVAAYANEFVNIKQPLKIDITTDFRTWANGMFKEASIDYIYNANMMHISPYECSIGLFNNAGKLLKNNGTLFTYGPYAIDGKITPESNVNFDKTLKLQDPRWGLRDINDLRKLAEKNDIKLIAMIDMPANNKTLIWKKMLDTQQ</sequence>
<dbReference type="PANTHER" id="PTHR20974">
    <property type="entry name" value="UPF0585 PROTEIN CG18661"/>
    <property type="match status" value="1"/>
</dbReference>
<dbReference type="KEGG" id="ccal:113465154"/>
<dbReference type="GeneID" id="113465154"/>
<reference evidence="3" key="1">
    <citation type="submission" date="2025-08" db="UniProtKB">
        <authorList>
            <consortium name="RefSeq"/>
        </authorList>
    </citation>
    <scope>IDENTIFICATION</scope>
    <source>
        <tissue evidence="3">Whole body</tissue>
    </source>
</reference>
<keyword evidence="2" id="KW-1185">Reference proteome</keyword>